<dbReference type="WBParaSite" id="Hba_12473">
    <property type="protein sequence ID" value="Hba_12473"/>
    <property type="gene ID" value="Hba_12473"/>
</dbReference>
<organism evidence="1 2">
    <name type="scientific">Heterorhabditis bacteriophora</name>
    <name type="common">Entomopathogenic nematode worm</name>
    <dbReference type="NCBI Taxonomy" id="37862"/>
    <lineage>
        <taxon>Eukaryota</taxon>
        <taxon>Metazoa</taxon>
        <taxon>Ecdysozoa</taxon>
        <taxon>Nematoda</taxon>
        <taxon>Chromadorea</taxon>
        <taxon>Rhabditida</taxon>
        <taxon>Rhabditina</taxon>
        <taxon>Rhabditomorpha</taxon>
        <taxon>Strongyloidea</taxon>
        <taxon>Heterorhabditidae</taxon>
        <taxon>Heterorhabditis</taxon>
    </lineage>
</organism>
<dbReference type="AlphaFoldDB" id="A0A1I7X4E6"/>
<keyword evidence="1" id="KW-1185">Reference proteome</keyword>
<accession>A0A1I7X4E6</accession>
<evidence type="ECO:0000313" key="2">
    <source>
        <dbReference type="WBParaSite" id="Hba_12473"/>
    </source>
</evidence>
<protein>
    <submittedName>
        <fullName evidence="2">Secreted protein</fullName>
    </submittedName>
</protein>
<reference evidence="2" key="1">
    <citation type="submission" date="2016-11" db="UniProtKB">
        <authorList>
            <consortium name="WormBaseParasite"/>
        </authorList>
    </citation>
    <scope>IDENTIFICATION</scope>
</reference>
<evidence type="ECO:0000313" key="1">
    <source>
        <dbReference type="Proteomes" id="UP000095283"/>
    </source>
</evidence>
<dbReference type="Proteomes" id="UP000095283">
    <property type="component" value="Unplaced"/>
</dbReference>
<name>A0A1I7X4E6_HETBA</name>
<sequence>MKPTERVNAKISLLSIALIVNVYTIDFIEGPIYTFTIGVTAVDRKITTMDQTLHTTTNHKDVFDSRCACVWVDSIHDRPFPSPWNTRGTEMKLIKKLME</sequence>
<proteinExistence type="predicted"/>